<dbReference type="Gene3D" id="3.40.50.300">
    <property type="entry name" value="P-loop containing nucleotide triphosphate hydrolases"/>
    <property type="match status" value="1"/>
</dbReference>
<dbReference type="InterPro" id="IPR005936">
    <property type="entry name" value="FtsH"/>
</dbReference>
<evidence type="ECO:0000256" key="10">
    <source>
        <dbReference type="ARBA" id="ARBA00022989"/>
    </source>
</evidence>
<dbReference type="SUPFAM" id="SSF140990">
    <property type="entry name" value="FtsH protease domain-like"/>
    <property type="match status" value="1"/>
</dbReference>
<keyword evidence="8 13" id="KW-0862">Zinc</keyword>
<dbReference type="InterPro" id="IPR037219">
    <property type="entry name" value="Peptidase_M41-like"/>
</dbReference>
<dbReference type="EC" id="3.4.24.-" evidence="13"/>
<dbReference type="PANTHER" id="PTHR23076">
    <property type="entry name" value="METALLOPROTEASE M41 FTSH"/>
    <property type="match status" value="1"/>
</dbReference>
<keyword evidence="5 13" id="KW-0479">Metal-binding</keyword>
<dbReference type="Pfam" id="PF00004">
    <property type="entry name" value="AAA"/>
    <property type="match status" value="1"/>
</dbReference>
<keyword evidence="17" id="KW-1185">Reference proteome</keyword>
<keyword evidence="10 13" id="KW-1133">Transmembrane helix</keyword>
<feature type="binding site" evidence="13">
    <location>
        <position position="410"/>
    </location>
    <ligand>
        <name>Zn(2+)</name>
        <dbReference type="ChEBI" id="CHEBI:29105"/>
        <note>catalytic</note>
    </ligand>
</feature>
<name>A0ABT7HJJ5_9FUSO</name>
<dbReference type="CDD" id="cd19501">
    <property type="entry name" value="RecA-like_FtsH"/>
    <property type="match status" value="1"/>
</dbReference>
<sequence length="601" mass="66637">MVIFSIYYFTRNPFKTDVQEVSYTEFVNRIKTKDIKQIIEKDDRLYGKIKGSKIEYSTKKITSRLGNDQTIMNLVNSSNDIEVKAQDSMGNSVIVQLLFSFLPMVLLIFMFFILIRRFMGGSGGGINPLNLIGKSKSKLKEKPNVKFDDVAGLDEVKEELKEVVQFLKDPSKFLEAGARVPKGVLLLGEPGTGKTLLAKAVAGESGASFFNISGSEFVEMYVGVGASRVRELFDEAKREKPSIIFIDEIDAIGRKRGSGRNGGNDEREQTLNQLLVEMDGFETDAKIIVIAATNREDILDKALLRSGRFDRRVAVTAPDYNGRLAILKVHARNKKLANDVKLEDIAKITPGFVGADLENILNEAAICATRANRAIITMADLDEAVDKIGMGLGQKSKIITPEDKKMLAYHEGGHALVSSLLPNTDKVHKVTIIPRGDAGGYTMTLPSETLNMRSKGILADIKVAFGGRVGELLGMDDIGTGAYSDIQKATHYAKLYVQSYGLDSEMGPINYEQSRQEEYSFIDSNSEKTKELIDSKVKNLLKDLYQQTVDLLTENKDKLDEIAALLLEKETVTGSEIRAIVKGHTHEEVLKMTAEELEEFY</sequence>
<dbReference type="Gene3D" id="1.10.8.60">
    <property type="match status" value="1"/>
</dbReference>
<feature type="binding site" evidence="13">
    <location>
        <position position="414"/>
    </location>
    <ligand>
        <name>Zn(2+)</name>
        <dbReference type="ChEBI" id="CHEBI:29105"/>
        <note>catalytic</note>
    </ligand>
</feature>
<dbReference type="GO" id="GO:0008237">
    <property type="term" value="F:metallopeptidase activity"/>
    <property type="evidence" value="ECO:0007669"/>
    <property type="project" value="UniProtKB-KW"/>
</dbReference>
<feature type="binding site" evidence="13">
    <location>
        <position position="485"/>
    </location>
    <ligand>
        <name>Zn(2+)</name>
        <dbReference type="ChEBI" id="CHEBI:29105"/>
        <note>catalytic</note>
    </ligand>
</feature>
<comment type="similarity">
    <text evidence="2 13">In the C-terminal section; belongs to the peptidase M41 family.</text>
</comment>
<dbReference type="InterPro" id="IPR000642">
    <property type="entry name" value="Peptidase_M41"/>
</dbReference>
<evidence type="ECO:0000256" key="5">
    <source>
        <dbReference type="ARBA" id="ARBA00022723"/>
    </source>
</evidence>
<keyword evidence="12 13" id="KW-0472">Membrane</keyword>
<dbReference type="RefSeq" id="WP_285152983.1">
    <property type="nucleotide sequence ID" value="NZ_JASSPP010000005.1"/>
</dbReference>
<dbReference type="InterPro" id="IPR003960">
    <property type="entry name" value="ATPase_AAA_CS"/>
</dbReference>
<feature type="domain" description="AAA+ ATPase" evidence="15">
    <location>
        <begin position="180"/>
        <end position="319"/>
    </location>
</feature>
<keyword evidence="9 13" id="KW-0067">ATP-binding</keyword>
<comment type="caution">
    <text evidence="16">The sequence shown here is derived from an EMBL/GenBank/DDBJ whole genome shotgun (WGS) entry which is preliminary data.</text>
</comment>
<dbReference type="PANTHER" id="PTHR23076:SF113">
    <property type="entry name" value="ATP-DEPENDENT ZINC METALLOPROTEASE FTSH 1, CHLOROPLASTIC-RELATED"/>
    <property type="match status" value="1"/>
</dbReference>
<comment type="similarity">
    <text evidence="13">In the central section; belongs to the AAA ATPase family.</text>
</comment>
<evidence type="ECO:0000256" key="1">
    <source>
        <dbReference type="ARBA" id="ARBA00004370"/>
    </source>
</evidence>
<evidence type="ECO:0000256" key="6">
    <source>
        <dbReference type="ARBA" id="ARBA00022741"/>
    </source>
</evidence>
<dbReference type="Pfam" id="PF17862">
    <property type="entry name" value="AAA_lid_3"/>
    <property type="match status" value="1"/>
</dbReference>
<proteinExistence type="inferred from homology"/>
<evidence type="ECO:0000256" key="9">
    <source>
        <dbReference type="ARBA" id="ARBA00022840"/>
    </source>
</evidence>
<dbReference type="InterPro" id="IPR003959">
    <property type="entry name" value="ATPase_AAA_core"/>
</dbReference>
<dbReference type="InterPro" id="IPR003593">
    <property type="entry name" value="AAA+_ATPase"/>
</dbReference>
<comment type="cofactor">
    <cofactor evidence="13">
        <name>Zn(2+)</name>
        <dbReference type="ChEBI" id="CHEBI:29105"/>
    </cofactor>
    <text evidence="13">Binds 1 zinc ion per subunit.</text>
</comment>
<keyword evidence="11 13" id="KW-0482">Metalloprotease</keyword>
<dbReference type="Gene3D" id="1.20.58.760">
    <property type="entry name" value="Peptidase M41"/>
    <property type="match status" value="1"/>
</dbReference>
<accession>A0ABT7HJJ5</accession>
<dbReference type="InterPro" id="IPR041569">
    <property type="entry name" value="AAA_lid_3"/>
</dbReference>
<evidence type="ECO:0000256" key="7">
    <source>
        <dbReference type="ARBA" id="ARBA00022801"/>
    </source>
</evidence>
<dbReference type="EMBL" id="JASSPP010000005">
    <property type="protein sequence ID" value="MDK9580686.1"/>
    <property type="molecule type" value="Genomic_DNA"/>
</dbReference>
<comment type="subunit">
    <text evidence="13">Homohexamer.</text>
</comment>
<comment type="caution">
    <text evidence="13">Lacks conserved residue(s) required for the propagation of feature annotation.</text>
</comment>
<evidence type="ECO:0000256" key="2">
    <source>
        <dbReference type="ARBA" id="ARBA00010044"/>
    </source>
</evidence>
<evidence type="ECO:0000256" key="14">
    <source>
        <dbReference type="RuleBase" id="RU003651"/>
    </source>
</evidence>
<evidence type="ECO:0000256" key="3">
    <source>
        <dbReference type="ARBA" id="ARBA00022670"/>
    </source>
</evidence>
<evidence type="ECO:0000256" key="8">
    <source>
        <dbReference type="ARBA" id="ARBA00022833"/>
    </source>
</evidence>
<protein>
    <recommendedName>
        <fullName evidence="13">ATP-dependent zinc metalloprotease FtsH</fullName>
        <ecNumber evidence="13">3.4.24.-</ecNumber>
    </recommendedName>
</protein>
<dbReference type="NCBIfam" id="TIGR01241">
    <property type="entry name" value="FtsH_fam"/>
    <property type="match status" value="1"/>
</dbReference>
<dbReference type="Proteomes" id="UP001225134">
    <property type="component" value="Unassembled WGS sequence"/>
</dbReference>
<comment type="similarity">
    <text evidence="14">Belongs to the AAA ATPase family.</text>
</comment>
<feature type="binding site" evidence="13">
    <location>
        <begin position="188"/>
        <end position="195"/>
    </location>
    <ligand>
        <name>ATP</name>
        <dbReference type="ChEBI" id="CHEBI:30616"/>
    </ligand>
</feature>
<comment type="subcellular location">
    <subcellularLocation>
        <location evidence="13">Cell membrane</location>
        <topology evidence="13">Multi-pass membrane protein</topology>
        <orientation evidence="13">Cytoplasmic side</orientation>
    </subcellularLocation>
    <subcellularLocation>
        <location evidence="1">Membrane</location>
    </subcellularLocation>
</comment>
<evidence type="ECO:0000259" key="15">
    <source>
        <dbReference type="SMART" id="SM00382"/>
    </source>
</evidence>
<dbReference type="HAMAP" id="MF_01458">
    <property type="entry name" value="FtsH"/>
    <property type="match status" value="1"/>
</dbReference>
<keyword evidence="4 13" id="KW-0812">Transmembrane</keyword>
<dbReference type="PROSITE" id="PS00674">
    <property type="entry name" value="AAA"/>
    <property type="match status" value="1"/>
</dbReference>
<evidence type="ECO:0000256" key="13">
    <source>
        <dbReference type="HAMAP-Rule" id="MF_01458"/>
    </source>
</evidence>
<feature type="transmembrane region" description="Helical" evidence="13">
    <location>
        <begin position="93"/>
        <end position="115"/>
    </location>
</feature>
<evidence type="ECO:0000313" key="16">
    <source>
        <dbReference type="EMBL" id="MDK9580686.1"/>
    </source>
</evidence>
<evidence type="ECO:0000256" key="12">
    <source>
        <dbReference type="ARBA" id="ARBA00023136"/>
    </source>
</evidence>
<keyword evidence="3 13" id="KW-0645">Protease</keyword>
<evidence type="ECO:0000256" key="4">
    <source>
        <dbReference type="ARBA" id="ARBA00022692"/>
    </source>
</evidence>
<evidence type="ECO:0000313" key="17">
    <source>
        <dbReference type="Proteomes" id="UP001225134"/>
    </source>
</evidence>
<gene>
    <name evidence="13 16" type="primary">ftsH</name>
    <name evidence="16" type="ORF">QQA45_04055</name>
</gene>
<comment type="function">
    <text evidence="13">Acts as a processive, ATP-dependent zinc metallopeptidase for both cytoplasmic and membrane proteins. Plays a role in the quality control of integral membrane proteins.</text>
</comment>
<feature type="active site" evidence="13">
    <location>
        <position position="411"/>
    </location>
</feature>
<evidence type="ECO:0000256" key="11">
    <source>
        <dbReference type="ARBA" id="ARBA00023049"/>
    </source>
</evidence>
<organism evidence="16 17">
    <name type="scientific">Sneathia sanguinegens</name>
    <dbReference type="NCBI Taxonomy" id="40543"/>
    <lineage>
        <taxon>Bacteria</taxon>
        <taxon>Fusobacteriati</taxon>
        <taxon>Fusobacteriota</taxon>
        <taxon>Fusobacteriia</taxon>
        <taxon>Fusobacteriales</taxon>
        <taxon>Leptotrichiaceae</taxon>
        <taxon>Sneathia</taxon>
    </lineage>
</organism>
<reference evidence="16 17" key="1">
    <citation type="submission" date="2023-06" db="EMBL/GenBank/DDBJ databases">
        <title>Antibody response to the Sneathia vaginalis cytopathogenic toxin A during pregnancy.</title>
        <authorList>
            <person name="Mccoy Z.T."/>
            <person name="Serrano M.G."/>
            <person name="Spaine K."/>
            <person name="Edwards D.J."/>
            <person name="Buck G.A."/>
            <person name="Jefferson K."/>
        </authorList>
    </citation>
    <scope>NUCLEOTIDE SEQUENCE [LARGE SCALE GENOMIC DNA]</scope>
    <source>
        <strain evidence="16 17">CCUG 42621</strain>
    </source>
</reference>
<keyword evidence="13" id="KW-1003">Cell membrane</keyword>
<dbReference type="SMART" id="SM00382">
    <property type="entry name" value="AAA"/>
    <property type="match status" value="1"/>
</dbReference>
<dbReference type="Pfam" id="PF01434">
    <property type="entry name" value="Peptidase_M41"/>
    <property type="match status" value="1"/>
</dbReference>
<keyword evidence="7 13" id="KW-0378">Hydrolase</keyword>
<dbReference type="InterPro" id="IPR027417">
    <property type="entry name" value="P-loop_NTPase"/>
</dbReference>
<keyword evidence="6 13" id="KW-0547">Nucleotide-binding</keyword>
<dbReference type="SUPFAM" id="SSF52540">
    <property type="entry name" value="P-loop containing nucleoside triphosphate hydrolases"/>
    <property type="match status" value="1"/>
</dbReference>